<dbReference type="EMBL" id="MVBK01000035">
    <property type="protein sequence ID" value="OOG25677.1"/>
    <property type="molecule type" value="Genomic_DNA"/>
</dbReference>
<dbReference type="Proteomes" id="UP000189462">
    <property type="component" value="Unassembled WGS sequence"/>
</dbReference>
<feature type="binding site" evidence="3">
    <location>
        <position position="128"/>
    </location>
    <ligand>
        <name>Zn(2+)</name>
        <dbReference type="ChEBI" id="CHEBI:29105"/>
        <label>2</label>
    </ligand>
</feature>
<feature type="binding site" evidence="3">
    <location>
        <position position="191"/>
    </location>
    <ligand>
        <name>Zn(2+)</name>
        <dbReference type="ChEBI" id="CHEBI:29105"/>
        <label>1</label>
    </ligand>
</feature>
<dbReference type="GO" id="GO:0016813">
    <property type="term" value="F:hydrolase activity, acting on carbon-nitrogen (but not peptide) bonds, in linear amidines"/>
    <property type="evidence" value="ECO:0007669"/>
    <property type="project" value="InterPro"/>
</dbReference>
<dbReference type="NCBIfam" id="NF006771">
    <property type="entry name" value="PRK09290.1-5"/>
    <property type="match status" value="1"/>
</dbReference>
<keyword evidence="3" id="KW-0862">Zinc</keyword>
<dbReference type="Pfam" id="PF07687">
    <property type="entry name" value="M20_dimer"/>
    <property type="match status" value="1"/>
</dbReference>
<dbReference type="CDD" id="cd03884">
    <property type="entry name" value="M20_bAS"/>
    <property type="match status" value="1"/>
</dbReference>
<accession>A0A1V3NKN0</accession>
<dbReference type="PANTHER" id="PTHR32494:SF5">
    <property type="entry name" value="ALLANTOATE AMIDOHYDROLASE"/>
    <property type="match status" value="1"/>
</dbReference>
<feature type="binding site" evidence="3">
    <location>
        <position position="82"/>
    </location>
    <ligand>
        <name>Zn(2+)</name>
        <dbReference type="ChEBI" id="CHEBI:29105"/>
        <label>1</label>
    </ligand>
</feature>
<gene>
    <name evidence="5" type="ORF">B1C78_06105</name>
</gene>
<dbReference type="SUPFAM" id="SSF55031">
    <property type="entry name" value="Bacterial exopeptidase dimerisation domain"/>
    <property type="match status" value="1"/>
</dbReference>
<proteinExistence type="inferred from homology"/>
<evidence type="ECO:0000259" key="4">
    <source>
        <dbReference type="Pfam" id="PF07687"/>
    </source>
</evidence>
<dbReference type="InterPro" id="IPR036264">
    <property type="entry name" value="Bact_exopeptidase_dim_dom"/>
</dbReference>
<evidence type="ECO:0000313" key="6">
    <source>
        <dbReference type="Proteomes" id="UP000189462"/>
    </source>
</evidence>
<comment type="cofactor">
    <cofactor evidence="3">
        <name>Zn(2+)</name>
        <dbReference type="ChEBI" id="CHEBI:29105"/>
    </cofactor>
    <text evidence="3">Binds 2 Zn(2+) ions per subunit.</text>
</comment>
<feature type="domain" description="Peptidase M20 dimerisation" evidence="4">
    <location>
        <begin position="213"/>
        <end position="314"/>
    </location>
</feature>
<dbReference type="AlphaFoldDB" id="A0A1V3NKN0"/>
<comment type="caution">
    <text evidence="5">The sequence shown here is derived from an EMBL/GenBank/DDBJ whole genome shotgun (WGS) entry which is preliminary data.</text>
</comment>
<dbReference type="InterPro" id="IPR010158">
    <property type="entry name" value="Amidase_Cbmase"/>
</dbReference>
<dbReference type="SUPFAM" id="SSF53187">
    <property type="entry name" value="Zn-dependent exopeptidases"/>
    <property type="match status" value="1"/>
</dbReference>
<feature type="binding site" evidence="3">
    <location>
        <position position="384"/>
    </location>
    <ligand>
        <name>Zn(2+)</name>
        <dbReference type="ChEBI" id="CHEBI:29105"/>
        <label>2</label>
    </ligand>
</feature>
<dbReference type="GO" id="GO:0046872">
    <property type="term" value="F:metal ion binding"/>
    <property type="evidence" value="ECO:0007669"/>
    <property type="project" value="UniProtKB-KW"/>
</dbReference>
<evidence type="ECO:0000256" key="2">
    <source>
        <dbReference type="ARBA" id="ARBA00022801"/>
    </source>
</evidence>
<organism evidence="5 6">
    <name type="scientific">Thioalkalivibrio denitrificans</name>
    <dbReference type="NCBI Taxonomy" id="108003"/>
    <lineage>
        <taxon>Bacteria</taxon>
        <taxon>Pseudomonadati</taxon>
        <taxon>Pseudomonadota</taxon>
        <taxon>Gammaproteobacteria</taxon>
        <taxon>Chromatiales</taxon>
        <taxon>Ectothiorhodospiraceae</taxon>
        <taxon>Thioalkalivibrio</taxon>
    </lineage>
</organism>
<dbReference type="OrthoDB" id="9808195at2"/>
<feature type="binding site" evidence="3">
    <location>
        <position position="93"/>
    </location>
    <ligand>
        <name>Zn(2+)</name>
        <dbReference type="ChEBI" id="CHEBI:29105"/>
        <label>2</label>
    </ligand>
</feature>
<dbReference type="PIRSF" id="PIRSF001235">
    <property type="entry name" value="Amidase_carbamoylase"/>
    <property type="match status" value="1"/>
</dbReference>
<dbReference type="RefSeq" id="WP_077278254.1">
    <property type="nucleotide sequence ID" value="NZ_MVBK01000035.1"/>
</dbReference>
<comment type="similarity">
    <text evidence="1">Belongs to the peptidase M20 family.</text>
</comment>
<dbReference type="STRING" id="108003.B1C78_06105"/>
<keyword evidence="3" id="KW-0479">Metal-binding</keyword>
<reference evidence="5 6" key="1">
    <citation type="submission" date="2017-02" db="EMBL/GenBank/DDBJ databases">
        <title>Genomic diversity within the haloalkaliphilic genus Thioalkalivibrio.</title>
        <authorList>
            <person name="Ahn A.-C."/>
            <person name="Meier-Kolthoff J."/>
            <person name="Overmars L."/>
            <person name="Richter M."/>
            <person name="Woyke T."/>
            <person name="Sorokin D.Y."/>
            <person name="Muyzer G."/>
        </authorList>
    </citation>
    <scope>NUCLEOTIDE SEQUENCE [LARGE SCALE GENOMIC DNA]</scope>
    <source>
        <strain evidence="5 6">ALJD</strain>
    </source>
</reference>
<keyword evidence="2 5" id="KW-0378">Hydrolase</keyword>
<protein>
    <submittedName>
        <fullName evidence="5">Zn-dependent hydrolase</fullName>
    </submittedName>
</protein>
<dbReference type="PANTHER" id="PTHR32494">
    <property type="entry name" value="ALLANTOATE DEIMINASE-RELATED"/>
    <property type="match status" value="1"/>
</dbReference>
<evidence type="ECO:0000256" key="3">
    <source>
        <dbReference type="PIRSR" id="PIRSR001235-1"/>
    </source>
</evidence>
<dbReference type="InterPro" id="IPR002933">
    <property type="entry name" value="Peptidase_M20"/>
</dbReference>
<keyword evidence="6" id="KW-1185">Reference proteome</keyword>
<evidence type="ECO:0000256" key="1">
    <source>
        <dbReference type="ARBA" id="ARBA00006153"/>
    </source>
</evidence>
<sequence>MNEIRVNFERLRDDVQSLSRIGQQEDQGIHRMAFSEGDLEGRRWFRSRAEAAGLEVYEDGAANLHARLDWDGKRPAVMMGSHLDTVPGGGPLDGALGVLVGLEVMRTISEAGVKLRHPLEVVDFTDEEGRFGGLFGSQAIAGQLTPAIIHNAHDLDGVTLTEAMAAWGLDANAALFARRSPESIHAYLELHIEQGPVLDRNNVSIGVVDAITGLFKWDVRLMGQTNHAGTTPMDMRADSFQGLAEFSGEITRILEEHGSPHSRATIGRVELKPGAANTIPGQTSFSLDVRDTDAETLKNLSDAFRRTLSALARRRDLMFEFDVLSEIPPMRCDPGLVQLLTETADRLGLEHLRMPSGAAHDAQIMGSVTRTGMIFVPSIEGKSHSASEWTPWEDIEKGANLALQAILQLAAADAGVTIKEQPAKRKKA</sequence>
<dbReference type="NCBIfam" id="TIGR01879">
    <property type="entry name" value="hydantase"/>
    <property type="match status" value="1"/>
</dbReference>
<dbReference type="Gene3D" id="3.40.630.10">
    <property type="entry name" value="Zn peptidases"/>
    <property type="match status" value="1"/>
</dbReference>
<name>A0A1V3NKN0_9GAMM</name>
<feature type="binding site" evidence="3">
    <location>
        <position position="93"/>
    </location>
    <ligand>
        <name>Zn(2+)</name>
        <dbReference type="ChEBI" id="CHEBI:29105"/>
        <label>1</label>
    </ligand>
</feature>
<dbReference type="Pfam" id="PF01546">
    <property type="entry name" value="Peptidase_M20"/>
    <property type="match status" value="1"/>
</dbReference>
<dbReference type="Gene3D" id="3.30.70.360">
    <property type="match status" value="1"/>
</dbReference>
<evidence type="ECO:0000313" key="5">
    <source>
        <dbReference type="EMBL" id="OOG25677.1"/>
    </source>
</evidence>
<dbReference type="InterPro" id="IPR011650">
    <property type="entry name" value="Peptidase_M20_dimer"/>
</dbReference>